<evidence type="ECO:0000313" key="3">
    <source>
        <dbReference type="EMBL" id="KAH7358200.1"/>
    </source>
</evidence>
<dbReference type="SUPFAM" id="SSF56300">
    <property type="entry name" value="Metallo-dependent phosphatases"/>
    <property type="match status" value="1"/>
</dbReference>
<name>A0A8K0TGL0_9PEZI</name>
<dbReference type="EMBL" id="JAGPXD010000004">
    <property type="protein sequence ID" value="KAH7358200.1"/>
    <property type="molecule type" value="Genomic_DNA"/>
</dbReference>
<organism evidence="3 4">
    <name type="scientific">Plectosphaerella cucumerina</name>
    <dbReference type="NCBI Taxonomy" id="40658"/>
    <lineage>
        <taxon>Eukaryota</taxon>
        <taxon>Fungi</taxon>
        <taxon>Dikarya</taxon>
        <taxon>Ascomycota</taxon>
        <taxon>Pezizomycotina</taxon>
        <taxon>Sordariomycetes</taxon>
        <taxon>Hypocreomycetidae</taxon>
        <taxon>Glomerellales</taxon>
        <taxon>Plectosphaerellaceae</taxon>
        <taxon>Plectosphaerella</taxon>
    </lineage>
</organism>
<dbReference type="InterPro" id="IPR050126">
    <property type="entry name" value="Ap4A_hydrolase"/>
</dbReference>
<accession>A0A8K0TGL0</accession>
<evidence type="ECO:0000259" key="2">
    <source>
        <dbReference type="Pfam" id="PF00149"/>
    </source>
</evidence>
<dbReference type="GO" id="GO:0016791">
    <property type="term" value="F:phosphatase activity"/>
    <property type="evidence" value="ECO:0007669"/>
    <property type="project" value="TreeGrafter"/>
</dbReference>
<comment type="caution">
    <text evidence="3">The sequence shown here is derived from an EMBL/GenBank/DDBJ whole genome shotgun (WGS) entry which is preliminary data.</text>
</comment>
<keyword evidence="4" id="KW-1185">Reference proteome</keyword>
<feature type="region of interest" description="Disordered" evidence="1">
    <location>
        <begin position="332"/>
        <end position="351"/>
    </location>
</feature>
<proteinExistence type="predicted"/>
<dbReference type="PANTHER" id="PTHR42850:SF4">
    <property type="entry name" value="ZINC-DEPENDENT ENDOPOLYPHOSPHATASE"/>
    <property type="match status" value="1"/>
</dbReference>
<dbReference type="Gene3D" id="3.60.21.10">
    <property type="match status" value="1"/>
</dbReference>
<protein>
    <submittedName>
        <fullName evidence="3">Ser/Thr protein phosphatase family</fullName>
    </submittedName>
</protein>
<feature type="region of interest" description="Disordered" evidence="1">
    <location>
        <begin position="181"/>
        <end position="207"/>
    </location>
</feature>
<evidence type="ECO:0000256" key="1">
    <source>
        <dbReference type="SAM" id="MobiDB-lite"/>
    </source>
</evidence>
<dbReference type="PANTHER" id="PTHR42850">
    <property type="entry name" value="METALLOPHOSPHOESTERASE"/>
    <property type="match status" value="1"/>
</dbReference>
<dbReference type="GO" id="GO:0000298">
    <property type="term" value="F:endopolyphosphatase activity"/>
    <property type="evidence" value="ECO:0007669"/>
    <property type="project" value="TreeGrafter"/>
</dbReference>
<dbReference type="InterPro" id="IPR004843">
    <property type="entry name" value="Calcineurin-like_PHP"/>
</dbReference>
<gene>
    <name evidence="3" type="ORF">B0T11DRAFT_100945</name>
</gene>
<dbReference type="Pfam" id="PF00149">
    <property type="entry name" value="Metallophos"/>
    <property type="match status" value="1"/>
</dbReference>
<dbReference type="GO" id="GO:0005737">
    <property type="term" value="C:cytoplasm"/>
    <property type="evidence" value="ECO:0007669"/>
    <property type="project" value="TreeGrafter"/>
</dbReference>
<dbReference type="Proteomes" id="UP000813385">
    <property type="component" value="Unassembled WGS sequence"/>
</dbReference>
<feature type="compositionally biased region" description="Basic and acidic residues" evidence="1">
    <location>
        <begin position="181"/>
        <end position="192"/>
    </location>
</feature>
<reference evidence="3" key="1">
    <citation type="journal article" date="2021" name="Nat. Commun.">
        <title>Genetic determinants of endophytism in the Arabidopsis root mycobiome.</title>
        <authorList>
            <person name="Mesny F."/>
            <person name="Miyauchi S."/>
            <person name="Thiergart T."/>
            <person name="Pickel B."/>
            <person name="Atanasova L."/>
            <person name="Karlsson M."/>
            <person name="Huettel B."/>
            <person name="Barry K.W."/>
            <person name="Haridas S."/>
            <person name="Chen C."/>
            <person name="Bauer D."/>
            <person name="Andreopoulos W."/>
            <person name="Pangilinan J."/>
            <person name="LaButti K."/>
            <person name="Riley R."/>
            <person name="Lipzen A."/>
            <person name="Clum A."/>
            <person name="Drula E."/>
            <person name="Henrissat B."/>
            <person name="Kohler A."/>
            <person name="Grigoriev I.V."/>
            <person name="Martin F.M."/>
            <person name="Hacquard S."/>
        </authorList>
    </citation>
    <scope>NUCLEOTIDE SEQUENCE</scope>
    <source>
        <strain evidence="3">MPI-CAGE-AT-0016</strain>
    </source>
</reference>
<dbReference type="AlphaFoldDB" id="A0A8K0TGL0"/>
<sequence>MALAITPSLPTARYRRLLSLLLLAFAVAFILTTYTRTGTPNILSHIWHTRPPQAPADGPMAVYHVESARPPLEGMPRTLAALDRNFIPVPGSNRRLVIVGDVHGMIEPLNALLDKIGYRREQSQDEDGGDHLVFVGDMINKGPSSGAVVDLAMKLGASAVRGNHEDRILLERAAMSLVRAGDDLPDPHEDQHVLSSPSRRGNPSDRACARSLTDTQASWLAARPALLDLGFLPGCFPGSGRVVVAHAGLVPGIGPLEAQDPWAVMNMRSVTYPREELRREEAIDALVDIAAARFRTSDEYLSKKDHWTDRAIRKKLRPDIPEADIDAEFRRRTKPSDRDIAVPSDGHGGVPWTDAWEEAQLAIEQESRRTAVVYGHDSKVGLRDRPYSLGLDSGCVKGKKLSALVVEATDDGVRRRIVSVPCRKPKAAGGDVFGEGGDEDRQ</sequence>
<feature type="domain" description="Calcineurin-like phosphoesterase" evidence="2">
    <location>
        <begin position="95"/>
        <end position="284"/>
    </location>
</feature>
<dbReference type="InterPro" id="IPR029052">
    <property type="entry name" value="Metallo-depent_PP-like"/>
</dbReference>
<evidence type="ECO:0000313" key="4">
    <source>
        <dbReference type="Proteomes" id="UP000813385"/>
    </source>
</evidence>
<dbReference type="GO" id="GO:0006798">
    <property type="term" value="P:polyphosphate catabolic process"/>
    <property type="evidence" value="ECO:0007669"/>
    <property type="project" value="TreeGrafter"/>
</dbReference>
<dbReference type="OrthoDB" id="10267127at2759"/>